<dbReference type="InterPro" id="IPR029044">
    <property type="entry name" value="Nucleotide-diphossugar_trans"/>
</dbReference>
<organism evidence="1 2">
    <name type="scientific">Microlunatus sagamiharensis</name>
    <dbReference type="NCBI Taxonomy" id="546874"/>
    <lineage>
        <taxon>Bacteria</taxon>
        <taxon>Bacillati</taxon>
        <taxon>Actinomycetota</taxon>
        <taxon>Actinomycetes</taxon>
        <taxon>Propionibacteriales</taxon>
        <taxon>Propionibacteriaceae</taxon>
        <taxon>Microlunatus</taxon>
    </lineage>
</organism>
<dbReference type="SUPFAM" id="SSF53448">
    <property type="entry name" value="Nucleotide-diphospho-sugar transferases"/>
    <property type="match status" value="1"/>
</dbReference>
<evidence type="ECO:0000313" key="1">
    <source>
        <dbReference type="EMBL" id="SDV02018.1"/>
    </source>
</evidence>
<gene>
    <name evidence="1" type="ORF">SAMN04488544_3572</name>
</gene>
<accession>A0A1H2N9S5</accession>
<dbReference type="PANTHER" id="PTHR36529">
    <property type="entry name" value="SLL1095 PROTEIN"/>
    <property type="match status" value="1"/>
</dbReference>
<dbReference type="EMBL" id="LT629799">
    <property type="protein sequence ID" value="SDV02018.1"/>
    <property type="molecule type" value="Genomic_DNA"/>
</dbReference>
<dbReference type="RefSeq" id="WP_091077508.1">
    <property type="nucleotide sequence ID" value="NZ_LT629799.1"/>
</dbReference>
<reference evidence="2" key="1">
    <citation type="submission" date="2016-10" db="EMBL/GenBank/DDBJ databases">
        <authorList>
            <person name="Varghese N."/>
            <person name="Submissions S."/>
        </authorList>
    </citation>
    <scope>NUCLEOTIDE SEQUENCE [LARGE SCALE GENOMIC DNA]</scope>
    <source>
        <strain evidence="2">DSM 21743</strain>
    </source>
</reference>
<dbReference type="InterPro" id="IPR018641">
    <property type="entry name" value="Trfase_1_rSAM/seldom-assoc"/>
</dbReference>
<name>A0A1H2N9S5_9ACTN</name>
<dbReference type="Gene3D" id="3.90.550.10">
    <property type="entry name" value="Spore Coat Polysaccharide Biosynthesis Protein SpsA, Chain A"/>
    <property type="match status" value="1"/>
</dbReference>
<evidence type="ECO:0000313" key="2">
    <source>
        <dbReference type="Proteomes" id="UP000198825"/>
    </source>
</evidence>
<dbReference type="STRING" id="546874.SAMN04488544_3572"/>
<dbReference type="Proteomes" id="UP000198825">
    <property type="component" value="Chromosome I"/>
</dbReference>
<keyword evidence="2" id="KW-1185">Reference proteome</keyword>
<proteinExistence type="predicted"/>
<sequence length="250" mass="25076">MTPEPARAPSPATSPATYVVLAKAPVPGEVKTRLTSAYSPHEAAALAAAALLDSLDAVRAAAGLAGPGGAHLVCALTGDLDRAAAPAALRTGLEGFRVVDQRGEGLAERIAAAHADAAAGTAGEHDGPTVQIGMDTPHADPAVLARAAARVGEPDGADAVLGLAEDGGWWLLALRRPADASLLRDVPMSTVRTGELTRAALEAGGLRVEEAPPLSDVDEPDDVLAVARLCPQTRFAALAGVLGGRTAVPA</sequence>
<dbReference type="PANTHER" id="PTHR36529:SF1">
    <property type="entry name" value="GLYCOSYLTRANSFERASE"/>
    <property type="match status" value="1"/>
</dbReference>
<evidence type="ECO:0008006" key="3">
    <source>
        <dbReference type="Google" id="ProtNLM"/>
    </source>
</evidence>
<dbReference type="OrthoDB" id="9798250at2"/>
<dbReference type="AlphaFoldDB" id="A0A1H2N9S5"/>
<dbReference type="Pfam" id="PF09837">
    <property type="entry name" value="DUF2064"/>
    <property type="match status" value="1"/>
</dbReference>
<protein>
    <recommendedName>
        <fullName evidence="3">Glycosyltransferase involved in cell wall biogenesis</fullName>
    </recommendedName>
</protein>